<dbReference type="SUPFAM" id="SSF52540">
    <property type="entry name" value="P-loop containing nucleoside triphosphate hydrolases"/>
    <property type="match status" value="1"/>
</dbReference>
<dbReference type="AlphaFoldDB" id="A0A8S8ZJ90"/>
<evidence type="ECO:0000256" key="2">
    <source>
        <dbReference type="SAM" id="MobiDB-lite"/>
    </source>
</evidence>
<name>A0A8S8ZJ90_SORMA</name>
<evidence type="ECO:0000256" key="1">
    <source>
        <dbReference type="PROSITE-ProRule" id="PRU00339"/>
    </source>
</evidence>
<organism evidence="4 5">
    <name type="scientific">Sordaria macrospora</name>
    <dbReference type="NCBI Taxonomy" id="5147"/>
    <lineage>
        <taxon>Eukaryota</taxon>
        <taxon>Fungi</taxon>
        <taxon>Dikarya</taxon>
        <taxon>Ascomycota</taxon>
        <taxon>Pezizomycotina</taxon>
        <taxon>Sordariomycetes</taxon>
        <taxon>Sordariomycetidae</taxon>
        <taxon>Sordariales</taxon>
        <taxon>Sordariaceae</taxon>
        <taxon>Sordaria</taxon>
    </lineage>
</organism>
<dbReference type="EMBL" id="NMPR01000189">
    <property type="protein sequence ID" value="KAA8628362.1"/>
    <property type="molecule type" value="Genomic_DNA"/>
</dbReference>
<evidence type="ECO:0000313" key="4">
    <source>
        <dbReference type="EMBL" id="KAA8628362.1"/>
    </source>
</evidence>
<sequence>MAPPRPPRSLHRILPPNPPGVGTPPSSLDIVIVPAPGIVTKEWAHGSADISSTWLQSLVNDFAQDFTPGATIFEHHYDDGTESSLAEHLTREGTEFLRSLRIHCVETEMGLNKRPLVLICHGTGGLVVKRALNICCSEQPHEYRPVIDVLSGAVFLGVPHIIKDREAAKKTIDLLLKCKEMGSTRQHADDAGAKYLTQICEGFERIGLKIPVISAYETKSTAPPRSFFRRIFSKVSNQVIVPRTWGTLRLRSAKEVEIDSRSNHTDVCKVRAGSDLYKECLTLLREIMREAPERIAKETKPTDAPALRAETLRSGGVQDESLQEFPTGMATNGSTVGSIDLVAFPKALDYEAVPCRDPKLPCFWLGNHQRNDQFFGRQDIFTMIDDVLLFGYQEDQAADPVQPRSFAICGMGGMGKTELAVEYAYSRKDKFQAIFWLSADEASILASNFAQIAKKLGLEDENDESDLAASREVVMDWLARPLKKMPGPETPANLATWLIIFDNVDDIHVISEFWPKFGRGSVLVTSRDPLAKHSWYVESPAGIDLAPFSKNETEALLQRLTNVKANTASPRESEALSTMAQKLDGFPMAISQMSGVFRRLRLVSYSGFLDLFNEEGIHALFQWQAESSKDQQKGQSLATYWALDTLPKESMALLRVISLLDPDDIPEDLLIDRKKVVKLEGYPTSRGEYHNAKAELLASSLMNQHTETYKLRLHRLVQDATRRTMKPDELISAFEAASNLVLEAWPFQSMINHHSVERFGKCEALFPSVLRLKNRIELQVKEYPGFPLDIRLAQLFNDTGWYRFERGMMEETEPFCQFALEIAARLEAKLGAAAVAESIRESHMCLGIVLTELNEHDRSLFHKKKWLNMLEERKTEAGQDIANYELGYAYNEIGVAYGNANQLEEAVKAFQRSTEIFKGLADYKNTMLGWPQPNLGFIYWMQGKLQEAESTLVEIQGIHTAAWGVDDTVSFKTGKILYAIGNVLWAQGRFDESFSYHLRCLKQYKTTVGTNHHRVGDTYHRLAFYYIHKGIYTEAETSLNLALIIFNSRTYLKNERARTTYKKGELLKLMKKEEEANALLEEAYQLRRHLVPGDQRPREDVREADFDLLVPYWSR</sequence>
<evidence type="ECO:0000313" key="5">
    <source>
        <dbReference type="Proteomes" id="UP000433876"/>
    </source>
</evidence>
<dbReference type="SMART" id="SM00028">
    <property type="entry name" value="TPR"/>
    <property type="match status" value="5"/>
</dbReference>
<dbReference type="SUPFAM" id="SSF48452">
    <property type="entry name" value="TPR-like"/>
    <property type="match status" value="2"/>
</dbReference>
<dbReference type="GO" id="GO:0043531">
    <property type="term" value="F:ADP binding"/>
    <property type="evidence" value="ECO:0007669"/>
    <property type="project" value="InterPro"/>
</dbReference>
<proteinExistence type="predicted"/>
<keyword evidence="1" id="KW-0802">TPR repeat</keyword>
<feature type="domain" description="DUF7779" evidence="3">
    <location>
        <begin position="641"/>
        <end position="729"/>
    </location>
</feature>
<accession>A0A8S8ZJ90</accession>
<dbReference type="Proteomes" id="UP000433876">
    <property type="component" value="Unassembled WGS sequence"/>
</dbReference>
<dbReference type="VEuPathDB" id="FungiDB:SMAC_12808"/>
<feature type="region of interest" description="Disordered" evidence="2">
    <location>
        <begin position="1"/>
        <end position="25"/>
    </location>
</feature>
<feature type="repeat" description="TPR" evidence="1">
    <location>
        <begin position="887"/>
        <end position="920"/>
    </location>
</feature>
<comment type="caution">
    <text evidence="4">The sequence shown here is derived from an EMBL/GenBank/DDBJ whole genome shotgun (WGS) entry which is preliminary data.</text>
</comment>
<dbReference type="InterPro" id="IPR056681">
    <property type="entry name" value="DUF7779"/>
</dbReference>
<dbReference type="PANTHER" id="PTHR35205:SF1">
    <property type="entry name" value="ZU5 DOMAIN-CONTAINING PROTEIN"/>
    <property type="match status" value="1"/>
</dbReference>
<protein>
    <recommendedName>
        <fullName evidence="3">DUF7779 domain-containing protein</fullName>
    </recommendedName>
</protein>
<dbReference type="Gene3D" id="1.25.40.10">
    <property type="entry name" value="Tetratricopeptide repeat domain"/>
    <property type="match status" value="2"/>
</dbReference>
<dbReference type="InterPro" id="IPR011990">
    <property type="entry name" value="TPR-like_helical_dom_sf"/>
</dbReference>
<dbReference type="Pfam" id="PF13181">
    <property type="entry name" value="TPR_8"/>
    <property type="match status" value="1"/>
</dbReference>
<evidence type="ECO:0000259" key="3">
    <source>
        <dbReference type="Pfam" id="PF25000"/>
    </source>
</evidence>
<reference evidence="4 5" key="1">
    <citation type="submission" date="2017-07" db="EMBL/GenBank/DDBJ databases">
        <title>Genome sequence of the Sordaria macrospora wild type strain R19027.</title>
        <authorList>
            <person name="Nowrousian M."/>
            <person name="Teichert I."/>
            <person name="Kueck U."/>
        </authorList>
    </citation>
    <scope>NUCLEOTIDE SEQUENCE [LARGE SCALE GENOMIC DNA]</scope>
    <source>
        <strain evidence="4 5">R19027</strain>
        <tissue evidence="4">Mycelium</tissue>
    </source>
</reference>
<dbReference type="InterPro" id="IPR019734">
    <property type="entry name" value="TPR_rpt"/>
</dbReference>
<dbReference type="Gene3D" id="3.40.50.300">
    <property type="entry name" value="P-loop containing nucleotide triphosphate hydrolases"/>
    <property type="match status" value="1"/>
</dbReference>
<gene>
    <name evidence="4" type="ORF">SMACR_12808</name>
</gene>
<dbReference type="Pfam" id="PF13424">
    <property type="entry name" value="TPR_12"/>
    <property type="match status" value="1"/>
</dbReference>
<dbReference type="PROSITE" id="PS50005">
    <property type="entry name" value="TPR"/>
    <property type="match status" value="1"/>
</dbReference>
<dbReference type="PANTHER" id="PTHR35205">
    <property type="entry name" value="NB-ARC AND TPR DOMAIN PROTEIN"/>
    <property type="match status" value="1"/>
</dbReference>
<dbReference type="InterPro" id="IPR027417">
    <property type="entry name" value="P-loop_NTPase"/>
</dbReference>
<dbReference type="Pfam" id="PF25000">
    <property type="entry name" value="DUF7779"/>
    <property type="match status" value="1"/>
</dbReference>